<dbReference type="OrthoDB" id="13008at10239"/>
<keyword evidence="2" id="KW-1185">Reference proteome</keyword>
<dbReference type="KEGG" id="vg:921730"/>
<name>Q94MU6_9CAUD</name>
<dbReference type="RefSeq" id="NP_203437.1">
    <property type="nucleotide sequence ID" value="NC_003085.1"/>
</dbReference>
<dbReference type="EMBL" id="AF396866">
    <property type="protein sequence ID" value="AAK94358.1"/>
    <property type="molecule type" value="Genomic_DNA"/>
</dbReference>
<reference evidence="1 2" key="1">
    <citation type="submission" date="2001-06" db="EMBL/GenBank/DDBJ databases">
        <title>Genome organization of temperate Myxococcus phage Mx8.</title>
        <authorList>
            <person name="Youderian P."/>
            <person name="Walthers D."/>
            <person name="Salmi D."/>
            <person name="Magrini V."/>
            <person name="Hartzell P.L."/>
        </authorList>
    </citation>
    <scope>NUCLEOTIDE SEQUENCE [LARGE SCALE GENOMIC DNA]</scope>
</reference>
<accession>Q94MU6</accession>
<proteinExistence type="predicted"/>
<dbReference type="GeneID" id="921730"/>
<protein>
    <submittedName>
        <fullName evidence="1">p23</fullName>
    </submittedName>
</protein>
<evidence type="ECO:0000313" key="1">
    <source>
        <dbReference type="EMBL" id="AAK94358.1"/>
    </source>
</evidence>
<sequence>MSGLVLLACGSSGLTLAHLPVLRDFVRRFAGYPGAILVYGAGDARKSDAPEAFGADRLWEVAASLEWPWFQVGDVERFPANWKGWGSKAGPMRNEFMRDRCMELARDGAVVRWVAAHTDPNLGKGTRHMVSLCREQRWKGRVLLLDPAGPLRSEEAVS</sequence>
<dbReference type="Proteomes" id="UP000002093">
    <property type="component" value="Segment"/>
</dbReference>
<organism evidence="1 2">
    <name type="scientific">Myxococcus phage Mx8</name>
    <dbReference type="NCBI Taxonomy" id="49964"/>
    <lineage>
        <taxon>Viruses</taxon>
        <taxon>Duplodnaviria</taxon>
        <taxon>Heunggongvirae</taxon>
        <taxon>Uroviricota</taxon>
        <taxon>Caudoviricetes</taxon>
        <taxon>Myxoctovirus</taxon>
        <taxon>Myxoctovirus Mx8</taxon>
    </lineage>
</organism>
<evidence type="ECO:0000313" key="2">
    <source>
        <dbReference type="Proteomes" id="UP000002093"/>
    </source>
</evidence>